<dbReference type="InterPro" id="IPR026444">
    <property type="entry name" value="Secre_tail"/>
</dbReference>
<dbReference type="NCBIfam" id="TIGR04183">
    <property type="entry name" value="Por_Secre_tail"/>
    <property type="match status" value="1"/>
</dbReference>
<dbReference type="EMBL" id="JABZSJ010000016">
    <property type="protein sequence ID" value="MBF1384067.1"/>
    <property type="molecule type" value="Genomic_DNA"/>
</dbReference>
<sequence>MKIRTKILLTLVAGLWGSMLSVVNASKIQNSLQDEAEKATCLVVQLQTEGESVFFLGKNPKLMYFADSLAVVYDNQQLNFALKDIKNYHFDERVPAGIGQVEGQAIQQGYTSFSESLVVFTNYPAGNRINVFTVSGRKVAAVVVDGSGNAQLDMSNQPAGVYIINTGKSAFKWLKK</sequence>
<accession>A0A930HLY1</accession>
<evidence type="ECO:0000313" key="2">
    <source>
        <dbReference type="Proteomes" id="UP000771736"/>
    </source>
</evidence>
<dbReference type="RefSeq" id="WP_273158998.1">
    <property type="nucleotide sequence ID" value="NZ_JABZSJ010000016.1"/>
</dbReference>
<organism evidence="1 2">
    <name type="scientific">Prevotella aurantiaca</name>
    <dbReference type="NCBI Taxonomy" id="596085"/>
    <lineage>
        <taxon>Bacteria</taxon>
        <taxon>Pseudomonadati</taxon>
        <taxon>Bacteroidota</taxon>
        <taxon>Bacteroidia</taxon>
        <taxon>Bacteroidales</taxon>
        <taxon>Prevotellaceae</taxon>
        <taxon>Prevotella</taxon>
    </lineage>
</organism>
<protein>
    <submittedName>
        <fullName evidence="1">T9SS type A sorting domain-containing protein</fullName>
    </submittedName>
</protein>
<dbReference type="AlphaFoldDB" id="A0A930HLY1"/>
<dbReference type="Proteomes" id="UP000771736">
    <property type="component" value="Unassembled WGS sequence"/>
</dbReference>
<comment type="caution">
    <text evidence="1">The sequence shown here is derived from an EMBL/GenBank/DDBJ whole genome shotgun (WGS) entry which is preliminary data.</text>
</comment>
<evidence type="ECO:0000313" key="1">
    <source>
        <dbReference type="EMBL" id="MBF1384067.1"/>
    </source>
</evidence>
<name>A0A930HLY1_9BACT</name>
<proteinExistence type="predicted"/>
<gene>
    <name evidence="1" type="ORF">HXN26_04310</name>
</gene>
<reference evidence="1" key="1">
    <citation type="submission" date="2020-04" db="EMBL/GenBank/DDBJ databases">
        <title>Deep metagenomics examines the oral microbiome during advanced dental caries in children, revealing novel taxa and co-occurrences with host molecules.</title>
        <authorList>
            <person name="Baker J.L."/>
            <person name="Morton J.T."/>
            <person name="Dinis M."/>
            <person name="Alvarez R."/>
            <person name="Tran N.C."/>
            <person name="Knight R."/>
            <person name="Edlund A."/>
        </authorList>
    </citation>
    <scope>NUCLEOTIDE SEQUENCE</scope>
    <source>
        <strain evidence="1">JCVI_44_bin.5</strain>
    </source>
</reference>